<dbReference type="EMBL" id="JARPOI010000011">
    <property type="protein sequence ID" value="KAJ9168800.1"/>
    <property type="molecule type" value="Genomic_DNA"/>
</dbReference>
<feature type="chain" id="PRO_5046851972" evidence="3">
    <location>
        <begin position="25"/>
        <end position="287"/>
    </location>
</feature>
<keyword evidence="2" id="KW-1133">Transmembrane helix</keyword>
<protein>
    <submittedName>
        <fullName evidence="4">Uncharacterized protein</fullName>
    </submittedName>
</protein>
<evidence type="ECO:0000256" key="2">
    <source>
        <dbReference type="SAM" id="Phobius"/>
    </source>
</evidence>
<proteinExistence type="predicted"/>
<dbReference type="PANTHER" id="PTHR34360">
    <property type="entry name" value="OS08G0519400 PROTEIN"/>
    <property type="match status" value="1"/>
</dbReference>
<reference evidence="4" key="1">
    <citation type="journal article" date="2023" name="Plant Biotechnol. J.">
        <title>Chromosome-level wild Hevea brasiliensis genome provides new tools for genomic-assisted breeding and valuable loci to elevate rubber yield.</title>
        <authorList>
            <person name="Cheng H."/>
            <person name="Song X."/>
            <person name="Hu Y."/>
            <person name="Wu T."/>
            <person name="Yang Q."/>
            <person name="An Z."/>
            <person name="Feng S."/>
            <person name="Deng Z."/>
            <person name="Wu W."/>
            <person name="Zeng X."/>
            <person name="Tu M."/>
            <person name="Wang X."/>
            <person name="Huang H."/>
        </authorList>
    </citation>
    <scope>NUCLEOTIDE SEQUENCE</scope>
    <source>
        <strain evidence="4">MT/VB/25A 57/8</strain>
    </source>
</reference>
<evidence type="ECO:0000313" key="5">
    <source>
        <dbReference type="Proteomes" id="UP001174677"/>
    </source>
</evidence>
<dbReference type="Proteomes" id="UP001174677">
    <property type="component" value="Chromosome 11"/>
</dbReference>
<name>A0ABQ9LNI1_HEVBR</name>
<feature type="coiled-coil region" evidence="1">
    <location>
        <begin position="36"/>
        <end position="91"/>
    </location>
</feature>
<evidence type="ECO:0000256" key="3">
    <source>
        <dbReference type="SAM" id="SignalP"/>
    </source>
</evidence>
<sequence>MAAIYLLILFPAIFLSSLLDLSSQDPQSIHHLLPQLHDAKLKVAQLESSLEEIIQKVKDRDLYLEEGEYRIQEMEKKINDLQSTLSNLKGGSLPLPADQKVNVLEEEIRVLWATSRKNNFDLHVLESKAREAEDRLQTVTSQVEKMADIVSEQWIQIQQFEQALQLREMSILKARRRARIPRCSFLKFINDLSGEYLPKSLGPLGSHLFGMESAFGSYISQTLHQLERFFSTVKESHHELQGFIKREMERHEFSARIANEELVFFVASALIIFPVLSAWMLLSSQLH</sequence>
<feature type="coiled-coil region" evidence="1">
    <location>
        <begin position="122"/>
        <end position="149"/>
    </location>
</feature>
<accession>A0ABQ9LNI1</accession>
<organism evidence="4 5">
    <name type="scientific">Hevea brasiliensis</name>
    <name type="common">Para rubber tree</name>
    <name type="synonym">Siphonia brasiliensis</name>
    <dbReference type="NCBI Taxonomy" id="3981"/>
    <lineage>
        <taxon>Eukaryota</taxon>
        <taxon>Viridiplantae</taxon>
        <taxon>Streptophyta</taxon>
        <taxon>Embryophyta</taxon>
        <taxon>Tracheophyta</taxon>
        <taxon>Spermatophyta</taxon>
        <taxon>Magnoliopsida</taxon>
        <taxon>eudicotyledons</taxon>
        <taxon>Gunneridae</taxon>
        <taxon>Pentapetalae</taxon>
        <taxon>rosids</taxon>
        <taxon>fabids</taxon>
        <taxon>Malpighiales</taxon>
        <taxon>Euphorbiaceae</taxon>
        <taxon>Crotonoideae</taxon>
        <taxon>Micrandreae</taxon>
        <taxon>Hevea</taxon>
    </lineage>
</organism>
<comment type="caution">
    <text evidence="4">The sequence shown here is derived from an EMBL/GenBank/DDBJ whole genome shotgun (WGS) entry which is preliminary data.</text>
</comment>
<evidence type="ECO:0000256" key="1">
    <source>
        <dbReference type="SAM" id="Coils"/>
    </source>
</evidence>
<dbReference type="Gene3D" id="1.10.287.1490">
    <property type="match status" value="1"/>
</dbReference>
<keyword evidence="1" id="KW-0175">Coiled coil</keyword>
<keyword evidence="2" id="KW-0812">Transmembrane</keyword>
<dbReference type="PANTHER" id="PTHR34360:SF2">
    <property type="entry name" value="MYOSIN HEAVY CHAIN-LIKE PROTEIN"/>
    <property type="match status" value="1"/>
</dbReference>
<keyword evidence="3" id="KW-0732">Signal</keyword>
<evidence type="ECO:0000313" key="4">
    <source>
        <dbReference type="EMBL" id="KAJ9168800.1"/>
    </source>
</evidence>
<feature type="transmembrane region" description="Helical" evidence="2">
    <location>
        <begin position="262"/>
        <end position="282"/>
    </location>
</feature>
<feature type="signal peptide" evidence="3">
    <location>
        <begin position="1"/>
        <end position="24"/>
    </location>
</feature>
<keyword evidence="5" id="KW-1185">Reference proteome</keyword>
<gene>
    <name evidence="4" type="ORF">P3X46_020284</name>
</gene>
<keyword evidence="2" id="KW-0472">Membrane</keyword>